<accession>A0A8S2ZW73</accession>
<dbReference type="PANTHER" id="PTHR10336:SF196">
    <property type="entry name" value="PHOSPHOINOSITIDE PHOSPHOLIPASE C"/>
    <property type="match status" value="1"/>
</dbReference>
<dbReference type="Proteomes" id="UP000681720">
    <property type="component" value="Unassembled WGS sequence"/>
</dbReference>
<dbReference type="EMBL" id="CAJOBJ010119194">
    <property type="protein sequence ID" value="CAF4667955.1"/>
    <property type="molecule type" value="Genomic_DNA"/>
</dbReference>
<dbReference type="InterPro" id="IPR001711">
    <property type="entry name" value="PLipase_C_Pinositol-sp_Y"/>
</dbReference>
<dbReference type="InterPro" id="IPR001192">
    <property type="entry name" value="PI-PLC_fam"/>
</dbReference>
<dbReference type="GO" id="GO:0004435">
    <property type="term" value="F:phosphatidylinositol-4,5-bisphosphate phospholipase C activity"/>
    <property type="evidence" value="ECO:0007669"/>
    <property type="project" value="UniProtKB-EC"/>
</dbReference>
<name>A0A8S2ZW73_9BILA</name>
<evidence type="ECO:0000256" key="1">
    <source>
        <dbReference type="RuleBase" id="RU361133"/>
    </source>
</evidence>
<feature type="non-terminal residue" evidence="3">
    <location>
        <position position="1"/>
    </location>
</feature>
<proteinExistence type="predicted"/>
<dbReference type="InterPro" id="IPR017946">
    <property type="entry name" value="PLC-like_Pdiesterase_TIM-brl"/>
</dbReference>
<protein>
    <recommendedName>
        <fullName evidence="1">Phosphoinositide phospholipase C</fullName>
        <ecNumber evidence="1">3.1.4.11</ecNumber>
    </recommendedName>
</protein>
<dbReference type="GO" id="GO:0032228">
    <property type="term" value="P:regulation of synaptic transmission, GABAergic"/>
    <property type="evidence" value="ECO:0007669"/>
    <property type="project" value="TreeGrafter"/>
</dbReference>
<dbReference type="GO" id="GO:0007214">
    <property type="term" value="P:gamma-aminobutyric acid signaling pathway"/>
    <property type="evidence" value="ECO:0007669"/>
    <property type="project" value="TreeGrafter"/>
</dbReference>
<keyword evidence="1" id="KW-0443">Lipid metabolism</keyword>
<dbReference type="GO" id="GO:0046488">
    <property type="term" value="P:phosphatidylinositol metabolic process"/>
    <property type="evidence" value="ECO:0007669"/>
    <property type="project" value="TreeGrafter"/>
</dbReference>
<organism evidence="3 4">
    <name type="scientific">Rotaria magnacalcarata</name>
    <dbReference type="NCBI Taxonomy" id="392030"/>
    <lineage>
        <taxon>Eukaryota</taxon>
        <taxon>Metazoa</taxon>
        <taxon>Spiralia</taxon>
        <taxon>Gnathifera</taxon>
        <taxon>Rotifera</taxon>
        <taxon>Eurotatoria</taxon>
        <taxon>Bdelloidea</taxon>
        <taxon>Philodinida</taxon>
        <taxon>Philodinidae</taxon>
        <taxon>Rotaria</taxon>
    </lineage>
</organism>
<keyword evidence="1" id="KW-0378">Hydrolase</keyword>
<evidence type="ECO:0000313" key="4">
    <source>
        <dbReference type="Proteomes" id="UP000681720"/>
    </source>
</evidence>
<comment type="catalytic activity">
    <reaction evidence="1">
        <text>a 1,2-diacyl-sn-glycero-3-phospho-(1D-myo-inositol-4,5-bisphosphate) + H2O = 1D-myo-inositol 1,4,5-trisphosphate + a 1,2-diacyl-sn-glycerol + H(+)</text>
        <dbReference type="Rhea" id="RHEA:33179"/>
        <dbReference type="ChEBI" id="CHEBI:15377"/>
        <dbReference type="ChEBI" id="CHEBI:15378"/>
        <dbReference type="ChEBI" id="CHEBI:17815"/>
        <dbReference type="ChEBI" id="CHEBI:58456"/>
        <dbReference type="ChEBI" id="CHEBI:203600"/>
        <dbReference type="EC" id="3.1.4.11"/>
    </reaction>
</comment>
<comment type="caution">
    <text evidence="3">The sequence shown here is derived from an EMBL/GenBank/DDBJ whole genome shotgun (WGS) entry which is preliminary data.</text>
</comment>
<dbReference type="SMART" id="SM00149">
    <property type="entry name" value="PLCYc"/>
    <property type="match status" value="1"/>
</dbReference>
<reference evidence="3" key="1">
    <citation type="submission" date="2021-02" db="EMBL/GenBank/DDBJ databases">
        <authorList>
            <person name="Nowell W R."/>
        </authorList>
    </citation>
    <scope>NUCLEOTIDE SEQUENCE</scope>
</reference>
<dbReference type="Pfam" id="PF00387">
    <property type="entry name" value="PI-PLC-Y"/>
    <property type="match status" value="1"/>
</dbReference>
<dbReference type="PANTHER" id="PTHR10336">
    <property type="entry name" value="PHOSPHOINOSITIDE-SPECIFIC PHOSPHOLIPASE C FAMILY PROTEIN"/>
    <property type="match status" value="1"/>
</dbReference>
<dbReference type="SUPFAM" id="SSF51695">
    <property type="entry name" value="PLC-like phosphodiesterases"/>
    <property type="match status" value="1"/>
</dbReference>
<dbReference type="PRINTS" id="PR00390">
    <property type="entry name" value="PHPHLIPASEC"/>
</dbReference>
<keyword evidence="1" id="KW-0442">Lipid degradation</keyword>
<sequence length="53" mass="6041">FSENAGLRLATSDAEEFINYNKRFISRVTPGTWRVDSSNLNPQDFWNVGCQMG</sequence>
<dbReference type="Gene3D" id="3.20.20.190">
    <property type="entry name" value="Phosphatidylinositol (PI) phosphodiesterase"/>
    <property type="match status" value="1"/>
</dbReference>
<evidence type="ECO:0000259" key="2">
    <source>
        <dbReference type="PROSITE" id="PS50008"/>
    </source>
</evidence>
<dbReference type="PROSITE" id="PS50008">
    <property type="entry name" value="PIPLC_Y_DOMAIN"/>
    <property type="match status" value="1"/>
</dbReference>
<evidence type="ECO:0000313" key="3">
    <source>
        <dbReference type="EMBL" id="CAF4667955.1"/>
    </source>
</evidence>
<dbReference type="AlphaFoldDB" id="A0A8S2ZW73"/>
<dbReference type="GO" id="GO:0016042">
    <property type="term" value="P:lipid catabolic process"/>
    <property type="evidence" value="ECO:0007669"/>
    <property type="project" value="UniProtKB-KW"/>
</dbReference>
<feature type="domain" description="PI-PLC Y-box" evidence="2">
    <location>
        <begin position="1"/>
        <end position="52"/>
    </location>
</feature>
<gene>
    <name evidence="3" type="ORF">GIL414_LOCUS41760</name>
</gene>
<dbReference type="GO" id="GO:0048015">
    <property type="term" value="P:phosphatidylinositol-mediated signaling"/>
    <property type="evidence" value="ECO:0007669"/>
    <property type="project" value="TreeGrafter"/>
</dbReference>
<dbReference type="GO" id="GO:0051209">
    <property type="term" value="P:release of sequestered calcium ion into cytosol"/>
    <property type="evidence" value="ECO:0007669"/>
    <property type="project" value="TreeGrafter"/>
</dbReference>
<dbReference type="EC" id="3.1.4.11" evidence="1"/>